<evidence type="ECO:0000313" key="1">
    <source>
        <dbReference type="EMBL" id="MDR6208654.1"/>
    </source>
</evidence>
<name>A0ACC6IDC1_9ACTN</name>
<comment type="caution">
    <text evidence="1">The sequence shown here is derived from an EMBL/GenBank/DDBJ whole genome shotgun (WGS) entry which is preliminary data.</text>
</comment>
<dbReference type="Proteomes" id="UP001261666">
    <property type="component" value="Unassembled WGS sequence"/>
</dbReference>
<reference evidence="1" key="1">
    <citation type="submission" date="2023-08" db="EMBL/GenBank/DDBJ databases">
        <title>Functional and genomic diversity of the sorghum phyllosphere microbiome.</title>
        <authorList>
            <person name="Shade A."/>
        </authorList>
    </citation>
    <scope>NUCLEOTIDE SEQUENCE</scope>
    <source>
        <strain evidence="1">SORGH_AS_0885</strain>
    </source>
</reference>
<accession>A0ACC6IDC1</accession>
<sequence length="297" mass="32066">MRQSRTTPRRVTEWAGLVERTLRGALEVDHVAVLTRSSPDPAPPAGSPPDAPPVQVRPGGAPPEAEAGDLLVVRHVDPAGRPVDLVLRRVGRDFTTLERRLAVGILEALERASRDEVRPAPAPLPQADVVDALERSLHDLDDMVVAPLVDRLAMVGNRFASRLDAAAWCLGRRTGDWAMETVTSSVRRRESVAGARGWPRRTGASPEITWRSSLTSTALEGGSVVAWRGEDSEVAQILESWGDLETLVAAGGYDLDARQWLLTLVGDETSPDLRQAQAALSAAVQVALGFPRAPRHH</sequence>
<keyword evidence="2" id="KW-1185">Reference proteome</keyword>
<proteinExistence type="predicted"/>
<gene>
    <name evidence="1" type="ORF">QE364_000342</name>
</gene>
<evidence type="ECO:0000313" key="2">
    <source>
        <dbReference type="Proteomes" id="UP001261666"/>
    </source>
</evidence>
<organism evidence="1 2">
    <name type="scientific">Nocardioides zeae</name>
    <dbReference type="NCBI Taxonomy" id="1457234"/>
    <lineage>
        <taxon>Bacteria</taxon>
        <taxon>Bacillati</taxon>
        <taxon>Actinomycetota</taxon>
        <taxon>Actinomycetes</taxon>
        <taxon>Propionibacteriales</taxon>
        <taxon>Nocardioidaceae</taxon>
        <taxon>Nocardioides</taxon>
    </lineage>
</organism>
<dbReference type="EMBL" id="JAVIZJ010000001">
    <property type="protein sequence ID" value="MDR6208654.1"/>
    <property type="molecule type" value="Genomic_DNA"/>
</dbReference>
<protein>
    <submittedName>
        <fullName evidence="1">Uncharacterized protein</fullName>
    </submittedName>
</protein>